<feature type="compositionally biased region" description="Pro residues" evidence="1">
    <location>
        <begin position="31"/>
        <end position="40"/>
    </location>
</feature>
<gene>
    <name evidence="2" type="ORF">ATEIFO6365_0001086500</name>
</gene>
<sequence>MLSPSSCARPRQAPPVRPSRSLEGLEQVIPPRVPLPPAHPGPHLDKPLPDLPCKPLPETPSMEGSTAWSDDSSIDESFPSRRQSVVSTESYPVFVRSESDDLSDLDEHPVLDASSVEAFEKPRPSPVILNPTPRVSYQRPPLWTGNRSGPNHYFREKKWDFFPELATPSELQASSPNKFAPKSQKKDGALLHFPPFDFVRRGSRRNTQDRGGLAHDMRASIRSYVQRRLSKHSIDKEKSKRPPRPATAPSDYIHRYPSATRVPSSNYTNYSDRGSVGPQQHSLDLDDQTKRFSISTRSSVGSQARPPQPITFHRKKQLAVPITPYQRYGAAIWEKPARERRISYRQRDHVRFPRYTQNKAPSSRTGHKTTPSTAPARPARLRLQKNTRECVRALHNGTSNVLLALDEARQKMVRARVDRRRKRLKEKIRLIGPVNPYTTYGRVDPWV</sequence>
<feature type="compositionally biased region" description="Polar residues" evidence="1">
    <location>
        <begin position="62"/>
        <end position="71"/>
    </location>
</feature>
<evidence type="ECO:0000313" key="3">
    <source>
        <dbReference type="Proteomes" id="UP000452235"/>
    </source>
</evidence>
<proteinExistence type="predicted"/>
<dbReference type="Proteomes" id="UP000452235">
    <property type="component" value="Unassembled WGS sequence"/>
</dbReference>
<evidence type="ECO:0000256" key="1">
    <source>
        <dbReference type="SAM" id="MobiDB-lite"/>
    </source>
</evidence>
<feature type="region of interest" description="Disordered" evidence="1">
    <location>
        <begin position="199"/>
        <end position="287"/>
    </location>
</feature>
<dbReference type="OrthoDB" id="4225223at2759"/>
<keyword evidence="3" id="KW-1185">Reference proteome</keyword>
<feature type="compositionally biased region" description="Polar residues" evidence="1">
    <location>
        <begin position="80"/>
        <end position="90"/>
    </location>
</feature>
<reference evidence="2 3" key="1">
    <citation type="submission" date="2020-01" db="EMBL/GenBank/DDBJ databases">
        <title>Aspergillus terreus IFO 6365 whole genome shotgun sequence.</title>
        <authorList>
            <person name="Kanamasa S."/>
            <person name="Takahashi H."/>
        </authorList>
    </citation>
    <scope>NUCLEOTIDE SEQUENCE [LARGE SCALE GENOMIC DNA]</scope>
    <source>
        <strain evidence="2 3">IFO 6365</strain>
    </source>
</reference>
<feature type="compositionally biased region" description="Basic and acidic residues" evidence="1">
    <location>
        <begin position="206"/>
        <end position="219"/>
    </location>
</feature>
<feature type="compositionally biased region" description="Pro residues" evidence="1">
    <location>
        <begin position="49"/>
        <end position="58"/>
    </location>
</feature>
<organism evidence="2 3">
    <name type="scientific">Aspergillus terreus</name>
    <dbReference type="NCBI Taxonomy" id="33178"/>
    <lineage>
        <taxon>Eukaryota</taxon>
        <taxon>Fungi</taxon>
        <taxon>Dikarya</taxon>
        <taxon>Ascomycota</taxon>
        <taxon>Pezizomycotina</taxon>
        <taxon>Eurotiomycetes</taxon>
        <taxon>Eurotiomycetidae</taxon>
        <taxon>Eurotiales</taxon>
        <taxon>Aspergillaceae</taxon>
        <taxon>Aspergillus</taxon>
        <taxon>Aspergillus subgen. Circumdati</taxon>
    </lineage>
</organism>
<dbReference type="AlphaFoldDB" id="A0A5M3YMI7"/>
<feature type="compositionally biased region" description="Polar residues" evidence="1">
    <location>
        <begin position="356"/>
        <end position="373"/>
    </location>
</feature>
<feature type="region of interest" description="Disordered" evidence="1">
    <location>
        <begin position="1"/>
        <end position="133"/>
    </location>
</feature>
<dbReference type="EMBL" id="BLJY01000001">
    <property type="protein sequence ID" value="GFF12642.1"/>
    <property type="molecule type" value="Genomic_DNA"/>
</dbReference>
<dbReference type="VEuPathDB" id="FungiDB:ATEG_01649"/>
<accession>A0A5M3YMI7</accession>
<comment type="caution">
    <text evidence="2">The sequence shown here is derived from an EMBL/GenBank/DDBJ whole genome shotgun (WGS) entry which is preliminary data.</text>
</comment>
<evidence type="ECO:0000313" key="2">
    <source>
        <dbReference type="EMBL" id="GFF12642.1"/>
    </source>
</evidence>
<feature type="compositionally biased region" description="Polar residues" evidence="1">
    <location>
        <begin position="261"/>
        <end position="282"/>
    </location>
</feature>
<protein>
    <submittedName>
        <fullName evidence="2">Uncharacterized protein</fullName>
    </submittedName>
</protein>
<name>A0A5M3YMI7_ASPTE</name>
<feature type="region of interest" description="Disordered" evidence="1">
    <location>
        <begin position="356"/>
        <end position="375"/>
    </location>
</feature>